<keyword evidence="5" id="KW-0547">Nucleotide-binding</keyword>
<feature type="transmembrane region" description="Helical" evidence="9">
    <location>
        <begin position="53"/>
        <end position="72"/>
    </location>
</feature>
<organism evidence="12 13">
    <name type="scientific">Eiseniibacteriota bacterium</name>
    <dbReference type="NCBI Taxonomy" id="2212470"/>
    <lineage>
        <taxon>Bacteria</taxon>
        <taxon>Candidatus Eiseniibacteriota</taxon>
    </lineage>
</organism>
<keyword evidence="6" id="KW-0418">Kinase</keyword>
<comment type="caution">
    <text evidence="12">The sequence shown here is derived from an EMBL/GenBank/DDBJ whole genome shotgun (WGS) entry which is preliminary data.</text>
</comment>
<accession>A0A538TDX9</accession>
<keyword evidence="7" id="KW-0067">ATP-binding</keyword>
<dbReference type="EMBL" id="VBOX01000089">
    <property type="protein sequence ID" value="TMQ61855.1"/>
    <property type="molecule type" value="Genomic_DNA"/>
</dbReference>
<dbReference type="InterPro" id="IPR005467">
    <property type="entry name" value="His_kinase_dom"/>
</dbReference>
<gene>
    <name evidence="11" type="ORF">E6K74_02075</name>
    <name evidence="12" type="ORF">E6K77_09175</name>
</gene>
<dbReference type="InterPro" id="IPR003661">
    <property type="entry name" value="HisK_dim/P_dom"/>
</dbReference>
<dbReference type="SUPFAM" id="SSF55874">
    <property type="entry name" value="ATPase domain of HSP90 chaperone/DNA topoisomerase II/histidine kinase"/>
    <property type="match status" value="1"/>
</dbReference>
<dbReference type="PANTHER" id="PTHR43065">
    <property type="entry name" value="SENSOR HISTIDINE KINASE"/>
    <property type="match status" value="1"/>
</dbReference>
<evidence type="ECO:0000256" key="7">
    <source>
        <dbReference type="ARBA" id="ARBA00022840"/>
    </source>
</evidence>
<dbReference type="InterPro" id="IPR004358">
    <property type="entry name" value="Sig_transdc_His_kin-like_C"/>
</dbReference>
<feature type="transmembrane region" description="Helical" evidence="9">
    <location>
        <begin position="125"/>
        <end position="152"/>
    </location>
</feature>
<dbReference type="SMART" id="SM00388">
    <property type="entry name" value="HisKA"/>
    <property type="match status" value="1"/>
</dbReference>
<evidence type="ECO:0000256" key="5">
    <source>
        <dbReference type="ARBA" id="ARBA00022741"/>
    </source>
</evidence>
<sequence>MVLASAFPEFHSIGLIHIAAWILVSLLAESLWISTITGKAMESMASTVDLSLLVLLGFRPAVWIVAIAFLLANVFFSRRVWYKALFNAGQNVLALSAGGLAYTRLGGVPLAGQGNLPVESFGVSLIIPWAGATVVYFVVNTMLVAGAVALSTRRKLFQTWREEYIYYNSLISSAALFFLSPLVVVSYMALGYFGLIFFFVPLLLIKEASAKYIALERAKDELISSERLAAKGEMAAEIAHELNNSLAAISARAQFFLMGVGTMTPERTQESARIIFEQASAMTVLTKGLLDFSHKELRKQPTRLNDVIRRTVEFITPQNKYERIEFSLDLHEDLPPMNLDPGQIQQVFMNLFSNAADAMLSVKTPAPRILIRTRLKSAVGDVELAVEDNGPGIPADAMARLFEPSFTTKPEGHGFGLATCYRIVQNHGGKIGAQNVSGSGARFTITLPGKDGQ</sequence>
<dbReference type="InterPro" id="IPR048430">
    <property type="entry name" value="MASE9"/>
</dbReference>
<evidence type="ECO:0000256" key="8">
    <source>
        <dbReference type="ARBA" id="ARBA00023012"/>
    </source>
</evidence>
<dbReference type="AlphaFoldDB" id="A0A538TDX9"/>
<dbReference type="PANTHER" id="PTHR43065:SF10">
    <property type="entry name" value="PEROXIDE STRESS-ACTIVATED HISTIDINE KINASE MAK3"/>
    <property type="match status" value="1"/>
</dbReference>
<dbReference type="EC" id="2.7.13.3" evidence="2"/>
<keyword evidence="9" id="KW-0472">Membrane</keyword>
<dbReference type="InterPro" id="IPR036097">
    <property type="entry name" value="HisK_dim/P_sf"/>
</dbReference>
<keyword evidence="9" id="KW-0812">Transmembrane</keyword>
<dbReference type="GO" id="GO:0000155">
    <property type="term" value="F:phosphorelay sensor kinase activity"/>
    <property type="evidence" value="ECO:0007669"/>
    <property type="project" value="InterPro"/>
</dbReference>
<keyword evidence="8" id="KW-0902">Two-component regulatory system</keyword>
<proteinExistence type="predicted"/>
<evidence type="ECO:0000256" key="1">
    <source>
        <dbReference type="ARBA" id="ARBA00000085"/>
    </source>
</evidence>
<feature type="domain" description="Histidine kinase" evidence="10">
    <location>
        <begin position="237"/>
        <end position="451"/>
    </location>
</feature>
<evidence type="ECO:0000259" key="10">
    <source>
        <dbReference type="PROSITE" id="PS50109"/>
    </source>
</evidence>
<dbReference type="InterPro" id="IPR003594">
    <property type="entry name" value="HATPase_dom"/>
</dbReference>
<protein>
    <recommendedName>
        <fullName evidence="2">histidine kinase</fullName>
        <ecNumber evidence="2">2.7.13.3</ecNumber>
    </recommendedName>
</protein>
<dbReference type="Pfam" id="PF02518">
    <property type="entry name" value="HATPase_c"/>
    <property type="match status" value="1"/>
</dbReference>
<dbReference type="PRINTS" id="PR00344">
    <property type="entry name" value="BCTRLSENSOR"/>
</dbReference>
<feature type="transmembrane region" description="Helical" evidence="9">
    <location>
        <begin position="164"/>
        <end position="183"/>
    </location>
</feature>
<keyword evidence="9" id="KW-1133">Transmembrane helix</keyword>
<dbReference type="Pfam" id="PF00512">
    <property type="entry name" value="HisKA"/>
    <property type="match status" value="1"/>
</dbReference>
<dbReference type="SMART" id="SM00387">
    <property type="entry name" value="HATPase_c"/>
    <property type="match status" value="1"/>
</dbReference>
<comment type="catalytic activity">
    <reaction evidence="1">
        <text>ATP + protein L-histidine = ADP + protein N-phospho-L-histidine.</text>
        <dbReference type="EC" id="2.7.13.3"/>
    </reaction>
</comment>
<evidence type="ECO:0000256" key="2">
    <source>
        <dbReference type="ARBA" id="ARBA00012438"/>
    </source>
</evidence>
<dbReference type="Gene3D" id="1.10.287.130">
    <property type="match status" value="1"/>
</dbReference>
<evidence type="ECO:0000256" key="9">
    <source>
        <dbReference type="SAM" id="Phobius"/>
    </source>
</evidence>
<evidence type="ECO:0000313" key="11">
    <source>
        <dbReference type="EMBL" id="TMQ55777.1"/>
    </source>
</evidence>
<dbReference type="PROSITE" id="PS50109">
    <property type="entry name" value="HIS_KIN"/>
    <property type="match status" value="1"/>
</dbReference>
<dbReference type="InterPro" id="IPR036890">
    <property type="entry name" value="HATPase_C_sf"/>
</dbReference>
<reference evidence="13 14" key="1">
    <citation type="journal article" date="2019" name="Nat. Microbiol.">
        <title>Mediterranean grassland soil C-N compound turnover is dependent on rainfall and depth, and is mediated by genomically divergent microorganisms.</title>
        <authorList>
            <person name="Diamond S."/>
            <person name="Andeer P.F."/>
            <person name="Li Z."/>
            <person name="Crits-Christoph A."/>
            <person name="Burstein D."/>
            <person name="Anantharaman K."/>
            <person name="Lane K.R."/>
            <person name="Thomas B.C."/>
            <person name="Pan C."/>
            <person name="Northen T.R."/>
            <person name="Banfield J.F."/>
        </authorList>
    </citation>
    <scope>NUCLEOTIDE SEQUENCE [LARGE SCALE GENOMIC DNA]</scope>
    <source>
        <strain evidence="11">WS_4</strain>
        <strain evidence="12">WS_7</strain>
    </source>
</reference>
<dbReference type="EMBL" id="VBOU01000014">
    <property type="protein sequence ID" value="TMQ55777.1"/>
    <property type="molecule type" value="Genomic_DNA"/>
</dbReference>
<dbReference type="GO" id="GO:0005524">
    <property type="term" value="F:ATP binding"/>
    <property type="evidence" value="ECO:0007669"/>
    <property type="project" value="UniProtKB-KW"/>
</dbReference>
<evidence type="ECO:0000313" key="12">
    <source>
        <dbReference type="EMBL" id="TMQ61855.1"/>
    </source>
</evidence>
<name>A0A538TDX9_UNCEI</name>
<dbReference type="CDD" id="cd00082">
    <property type="entry name" value="HisKA"/>
    <property type="match status" value="1"/>
</dbReference>
<feature type="transmembrane region" description="Helical" evidence="9">
    <location>
        <begin position="84"/>
        <end position="105"/>
    </location>
</feature>
<keyword evidence="3" id="KW-0597">Phosphoprotein</keyword>
<keyword evidence="4" id="KW-0808">Transferase</keyword>
<dbReference type="SUPFAM" id="SSF47384">
    <property type="entry name" value="Homodimeric domain of signal transducing histidine kinase"/>
    <property type="match status" value="1"/>
</dbReference>
<dbReference type="Proteomes" id="UP000317366">
    <property type="component" value="Unassembled WGS sequence"/>
</dbReference>
<evidence type="ECO:0000256" key="4">
    <source>
        <dbReference type="ARBA" id="ARBA00022679"/>
    </source>
</evidence>
<evidence type="ECO:0000256" key="6">
    <source>
        <dbReference type="ARBA" id="ARBA00022777"/>
    </source>
</evidence>
<dbReference type="Gene3D" id="3.30.565.10">
    <property type="entry name" value="Histidine kinase-like ATPase, C-terminal domain"/>
    <property type="match status" value="1"/>
</dbReference>
<evidence type="ECO:0000313" key="13">
    <source>
        <dbReference type="Proteomes" id="UP000317366"/>
    </source>
</evidence>
<evidence type="ECO:0000313" key="14">
    <source>
        <dbReference type="Proteomes" id="UP000319829"/>
    </source>
</evidence>
<evidence type="ECO:0000256" key="3">
    <source>
        <dbReference type="ARBA" id="ARBA00022553"/>
    </source>
</evidence>
<dbReference type="Proteomes" id="UP000319829">
    <property type="component" value="Unassembled WGS sequence"/>
</dbReference>
<feature type="transmembrane region" description="Helical" evidence="9">
    <location>
        <begin position="12"/>
        <end position="33"/>
    </location>
</feature>
<dbReference type="Pfam" id="PF20972">
    <property type="entry name" value="MASE9"/>
    <property type="match status" value="1"/>
</dbReference>